<reference evidence="11 12" key="1">
    <citation type="submission" date="2018-07" db="EMBL/GenBank/DDBJ databases">
        <title>Corallincola holothuriorum sp. nov., a new facultative anaerobe isolated from sea cucumber Apostichopus japonicus.</title>
        <authorList>
            <person name="Xia H."/>
        </authorList>
    </citation>
    <scope>NUCLEOTIDE SEQUENCE [LARGE SCALE GENOMIC DNA]</scope>
    <source>
        <strain evidence="11 12">C4</strain>
    </source>
</reference>
<keyword evidence="7 11" id="KW-0560">Oxidoreductase</keyword>
<proteinExistence type="inferred from homology"/>
<dbReference type="FunFam" id="2.170.150.20:FF:000001">
    <property type="entry name" value="Peptide methionine sulfoxide reductase MsrB"/>
    <property type="match status" value="1"/>
</dbReference>
<sequence length="134" mass="14833">MCSEGELVSDGEKWREQLTPEQFAVCWEKGTERPFSGALLHNSETGIYHCVCCNSALFDSTSKFDAGCGWPSFNKALEGAVRYERDMTHVMIRTEILCSQCGSHLGHVFDDGPQPTGQRYCVNSLSLDFAKGKG</sequence>
<comment type="cofactor">
    <cofactor evidence="1">
        <name>Zn(2+)</name>
        <dbReference type="ChEBI" id="CHEBI:29105"/>
    </cofactor>
</comment>
<evidence type="ECO:0000313" key="11">
    <source>
        <dbReference type="EMBL" id="RCU50528.1"/>
    </source>
</evidence>
<dbReference type="OrthoDB" id="4174719at2"/>
<dbReference type="RefSeq" id="WP_114338017.1">
    <property type="nucleotide sequence ID" value="NZ_QPID01000004.1"/>
</dbReference>
<name>A0A368NJA8_9GAMM</name>
<feature type="domain" description="MsrB" evidence="10">
    <location>
        <begin position="11"/>
        <end position="132"/>
    </location>
</feature>
<dbReference type="GO" id="GO:0030091">
    <property type="term" value="P:protein repair"/>
    <property type="evidence" value="ECO:0007669"/>
    <property type="project" value="InterPro"/>
</dbReference>
<dbReference type="GO" id="GO:0006979">
    <property type="term" value="P:response to oxidative stress"/>
    <property type="evidence" value="ECO:0007669"/>
    <property type="project" value="InterPro"/>
</dbReference>
<dbReference type="EMBL" id="QPID01000004">
    <property type="protein sequence ID" value="RCU50528.1"/>
    <property type="molecule type" value="Genomic_DNA"/>
</dbReference>
<evidence type="ECO:0000256" key="4">
    <source>
        <dbReference type="ARBA" id="ARBA00021130"/>
    </source>
</evidence>
<comment type="similarity">
    <text evidence="2">Belongs to the MsrB Met sulfoxide reductase family.</text>
</comment>
<dbReference type="AlphaFoldDB" id="A0A368NJA8"/>
<evidence type="ECO:0000256" key="2">
    <source>
        <dbReference type="ARBA" id="ARBA00007174"/>
    </source>
</evidence>
<keyword evidence="12" id="KW-1185">Reference proteome</keyword>
<dbReference type="PROSITE" id="PS51790">
    <property type="entry name" value="MSRB"/>
    <property type="match status" value="1"/>
</dbReference>
<dbReference type="InterPro" id="IPR011057">
    <property type="entry name" value="Mss4-like_sf"/>
</dbReference>
<evidence type="ECO:0000256" key="6">
    <source>
        <dbReference type="ARBA" id="ARBA00022833"/>
    </source>
</evidence>
<dbReference type="Proteomes" id="UP000252558">
    <property type="component" value="Unassembled WGS sequence"/>
</dbReference>
<evidence type="ECO:0000259" key="10">
    <source>
        <dbReference type="PROSITE" id="PS51790"/>
    </source>
</evidence>
<evidence type="ECO:0000256" key="9">
    <source>
        <dbReference type="ARBA" id="ARBA00075819"/>
    </source>
</evidence>
<evidence type="ECO:0000256" key="7">
    <source>
        <dbReference type="ARBA" id="ARBA00023002"/>
    </source>
</evidence>
<dbReference type="Pfam" id="PF01641">
    <property type="entry name" value="SelR"/>
    <property type="match status" value="1"/>
</dbReference>
<dbReference type="Gene3D" id="2.170.150.20">
    <property type="entry name" value="Peptide methionine sulfoxide reductase"/>
    <property type="match status" value="1"/>
</dbReference>
<evidence type="ECO:0000256" key="3">
    <source>
        <dbReference type="ARBA" id="ARBA00012499"/>
    </source>
</evidence>
<comment type="caution">
    <text evidence="11">The sequence shown here is derived from an EMBL/GenBank/DDBJ whole genome shotgun (WGS) entry which is preliminary data.</text>
</comment>
<dbReference type="InterPro" id="IPR028427">
    <property type="entry name" value="Met_Sox_Rdtase_MsrB"/>
</dbReference>
<accession>A0A368NJA8</accession>
<dbReference type="SUPFAM" id="SSF51316">
    <property type="entry name" value="Mss4-like"/>
    <property type="match status" value="1"/>
</dbReference>
<evidence type="ECO:0000256" key="5">
    <source>
        <dbReference type="ARBA" id="ARBA00022723"/>
    </source>
</evidence>
<dbReference type="GO" id="GO:0005737">
    <property type="term" value="C:cytoplasm"/>
    <property type="evidence" value="ECO:0007669"/>
    <property type="project" value="TreeGrafter"/>
</dbReference>
<dbReference type="GO" id="GO:0033743">
    <property type="term" value="F:peptide-methionine (R)-S-oxide reductase activity"/>
    <property type="evidence" value="ECO:0007669"/>
    <property type="project" value="UniProtKB-EC"/>
</dbReference>
<organism evidence="11 12">
    <name type="scientific">Corallincola holothuriorum</name>
    <dbReference type="NCBI Taxonomy" id="2282215"/>
    <lineage>
        <taxon>Bacteria</taxon>
        <taxon>Pseudomonadati</taxon>
        <taxon>Pseudomonadota</taxon>
        <taxon>Gammaproteobacteria</taxon>
        <taxon>Alteromonadales</taxon>
        <taxon>Psychromonadaceae</taxon>
        <taxon>Corallincola</taxon>
    </lineage>
</organism>
<keyword evidence="5" id="KW-0479">Metal-binding</keyword>
<protein>
    <recommendedName>
        <fullName evidence="4">Peptide methionine sulfoxide reductase MsrB</fullName>
        <ecNumber evidence="3">1.8.4.12</ecNumber>
    </recommendedName>
    <alternativeName>
        <fullName evidence="9">Peptide-methionine (R)-S-oxide reductase</fullName>
    </alternativeName>
</protein>
<keyword evidence="6" id="KW-0862">Zinc</keyword>
<dbReference type="EC" id="1.8.4.12" evidence="3"/>
<gene>
    <name evidence="11" type="primary">msrB</name>
    <name evidence="11" type="ORF">DU002_08900</name>
</gene>
<evidence type="ECO:0000313" key="12">
    <source>
        <dbReference type="Proteomes" id="UP000252558"/>
    </source>
</evidence>
<dbReference type="InterPro" id="IPR002579">
    <property type="entry name" value="Met_Sox_Rdtase_MsrB_dom"/>
</dbReference>
<comment type="catalytic activity">
    <reaction evidence="8">
        <text>L-methionyl-[protein] + [thioredoxin]-disulfide + H2O = L-methionyl-(R)-S-oxide-[protein] + [thioredoxin]-dithiol</text>
        <dbReference type="Rhea" id="RHEA:24164"/>
        <dbReference type="Rhea" id="RHEA-COMP:10698"/>
        <dbReference type="Rhea" id="RHEA-COMP:10700"/>
        <dbReference type="Rhea" id="RHEA-COMP:12313"/>
        <dbReference type="Rhea" id="RHEA-COMP:12314"/>
        <dbReference type="ChEBI" id="CHEBI:15377"/>
        <dbReference type="ChEBI" id="CHEBI:16044"/>
        <dbReference type="ChEBI" id="CHEBI:29950"/>
        <dbReference type="ChEBI" id="CHEBI:45764"/>
        <dbReference type="ChEBI" id="CHEBI:50058"/>
        <dbReference type="EC" id="1.8.4.12"/>
    </reaction>
</comment>
<dbReference type="GO" id="GO:0046872">
    <property type="term" value="F:metal ion binding"/>
    <property type="evidence" value="ECO:0007669"/>
    <property type="project" value="UniProtKB-KW"/>
</dbReference>
<evidence type="ECO:0000256" key="1">
    <source>
        <dbReference type="ARBA" id="ARBA00001947"/>
    </source>
</evidence>
<dbReference type="PANTHER" id="PTHR10173:SF52">
    <property type="entry name" value="METHIONINE-R-SULFOXIDE REDUCTASE B1"/>
    <property type="match status" value="1"/>
</dbReference>
<dbReference type="NCBIfam" id="TIGR00357">
    <property type="entry name" value="peptide-methionine (R)-S-oxide reductase MsrB"/>
    <property type="match status" value="1"/>
</dbReference>
<evidence type="ECO:0000256" key="8">
    <source>
        <dbReference type="ARBA" id="ARBA00048488"/>
    </source>
</evidence>
<dbReference type="PANTHER" id="PTHR10173">
    <property type="entry name" value="METHIONINE SULFOXIDE REDUCTASE"/>
    <property type="match status" value="1"/>
</dbReference>